<dbReference type="Proteomes" id="UP000189818">
    <property type="component" value="Unassembled WGS sequence"/>
</dbReference>
<evidence type="ECO:0000259" key="2">
    <source>
        <dbReference type="Pfam" id="PF22725"/>
    </source>
</evidence>
<name>A0A1T5G9L1_9SPHN</name>
<organism evidence="3 4">
    <name type="scientific">Rhizorhabdus histidinilytica</name>
    <dbReference type="NCBI Taxonomy" id="439228"/>
    <lineage>
        <taxon>Bacteria</taxon>
        <taxon>Pseudomonadati</taxon>
        <taxon>Pseudomonadota</taxon>
        <taxon>Alphaproteobacteria</taxon>
        <taxon>Sphingomonadales</taxon>
        <taxon>Sphingomonadaceae</taxon>
        <taxon>Rhizorhabdus</taxon>
    </lineage>
</organism>
<dbReference type="Pfam" id="PF01408">
    <property type="entry name" value="GFO_IDH_MocA"/>
    <property type="match status" value="1"/>
</dbReference>
<dbReference type="InterPro" id="IPR051317">
    <property type="entry name" value="Gfo/Idh/MocA_oxidoreduct"/>
</dbReference>
<dbReference type="SUPFAM" id="SSF55347">
    <property type="entry name" value="Glyceraldehyde-3-phosphate dehydrogenase-like, C-terminal domain"/>
    <property type="match status" value="1"/>
</dbReference>
<dbReference type="AlphaFoldDB" id="A0A1T5G9L1"/>
<dbReference type="STRING" id="439228.SAMN06295920_11310"/>
<dbReference type="Gene3D" id="3.40.50.720">
    <property type="entry name" value="NAD(P)-binding Rossmann-like Domain"/>
    <property type="match status" value="1"/>
</dbReference>
<accession>A0A1T5G9L1</accession>
<dbReference type="SUPFAM" id="SSF51735">
    <property type="entry name" value="NAD(P)-binding Rossmann-fold domains"/>
    <property type="match status" value="1"/>
</dbReference>
<sequence>MNPVRMAMIGGGPGSFMGPVHRRAASLDGLVRLVAGAFSPDEARNRLAAEEAGIPAARSSTDAIALLDREAALPEDERAELVSIVAPNHVHAEVAAAALKRGFALFCEKPLARDIAEAREVVELATSQPGRVAMAYTYQGYPMVHEARALVAAGTIGDLRRVSASYTQGWLAERAEQHGNAQAAWRTDPARSGSSGCFGDIGVHAQTMIEFLSGEPIAEVMADIQVAVPGRRLDDDGGLLLRMTGGARGTLVASQVCAGEQNRFEVTLFGSKGSLRWAQEQPTQIVFTDAAGRATIVSANPAMMIDPAARAALRLPGGHPEGYIEALANLYRAFAWRLRGLGECPLPLPGIDRGLSSLAFIEAVLESSRTRGWVAVKS</sequence>
<dbReference type="PANTHER" id="PTHR43708">
    <property type="entry name" value="CONSERVED EXPRESSED OXIDOREDUCTASE (EUROFUNG)"/>
    <property type="match status" value="1"/>
</dbReference>
<dbReference type="EMBL" id="FUYM01000013">
    <property type="protein sequence ID" value="SKC05183.1"/>
    <property type="molecule type" value="Genomic_DNA"/>
</dbReference>
<dbReference type="InterPro" id="IPR000683">
    <property type="entry name" value="Gfo/Idh/MocA-like_OxRdtase_N"/>
</dbReference>
<dbReference type="OrthoDB" id="9815825at2"/>
<evidence type="ECO:0000313" key="3">
    <source>
        <dbReference type="EMBL" id="SKC05183.1"/>
    </source>
</evidence>
<evidence type="ECO:0000313" key="4">
    <source>
        <dbReference type="Proteomes" id="UP000189818"/>
    </source>
</evidence>
<keyword evidence="4" id="KW-1185">Reference proteome</keyword>
<dbReference type="InterPro" id="IPR036291">
    <property type="entry name" value="NAD(P)-bd_dom_sf"/>
</dbReference>
<feature type="domain" description="GFO/IDH/MocA-like oxidoreductase" evidence="2">
    <location>
        <begin position="145"/>
        <end position="276"/>
    </location>
</feature>
<evidence type="ECO:0000259" key="1">
    <source>
        <dbReference type="Pfam" id="PF01408"/>
    </source>
</evidence>
<dbReference type="InterPro" id="IPR055170">
    <property type="entry name" value="GFO_IDH_MocA-like_dom"/>
</dbReference>
<protein>
    <submittedName>
        <fullName evidence="3">Predicted dehydrogenase</fullName>
    </submittedName>
</protein>
<proteinExistence type="predicted"/>
<dbReference type="PANTHER" id="PTHR43708:SF3">
    <property type="entry name" value="OXIDOREDUCTASE"/>
    <property type="match status" value="1"/>
</dbReference>
<dbReference type="Pfam" id="PF22725">
    <property type="entry name" value="GFO_IDH_MocA_C3"/>
    <property type="match status" value="1"/>
</dbReference>
<reference evidence="4" key="1">
    <citation type="submission" date="2017-02" db="EMBL/GenBank/DDBJ databases">
        <authorList>
            <person name="Varghese N."/>
            <person name="Submissions S."/>
        </authorList>
    </citation>
    <scope>NUCLEOTIDE SEQUENCE [LARGE SCALE GENOMIC DNA]</scope>
    <source>
        <strain evidence="4">UM2</strain>
    </source>
</reference>
<dbReference type="GO" id="GO:0000166">
    <property type="term" value="F:nucleotide binding"/>
    <property type="evidence" value="ECO:0007669"/>
    <property type="project" value="InterPro"/>
</dbReference>
<feature type="domain" description="Gfo/Idh/MocA-like oxidoreductase N-terminal" evidence="1">
    <location>
        <begin position="5"/>
        <end position="135"/>
    </location>
</feature>
<dbReference type="Gene3D" id="3.30.360.10">
    <property type="entry name" value="Dihydrodipicolinate Reductase, domain 2"/>
    <property type="match status" value="1"/>
</dbReference>
<gene>
    <name evidence="3" type="ORF">SAMN06295920_11310</name>
</gene>